<comment type="similarity">
    <text evidence="2">Belongs to the XPC family.</text>
</comment>
<dbReference type="GO" id="GO:0000111">
    <property type="term" value="C:nucleotide-excision repair factor 2 complex"/>
    <property type="evidence" value="ECO:0007669"/>
    <property type="project" value="TreeGrafter"/>
</dbReference>
<dbReference type="SUPFAM" id="SSF54001">
    <property type="entry name" value="Cysteine proteinases"/>
    <property type="match status" value="1"/>
</dbReference>
<evidence type="ECO:0000259" key="9">
    <source>
        <dbReference type="SMART" id="SM01032"/>
    </source>
</evidence>
<keyword evidence="4" id="KW-0234">DNA repair</keyword>
<dbReference type="Proteomes" id="UP000243052">
    <property type="component" value="Chromosome vii"/>
</dbReference>
<accession>A0A109V040</accession>
<feature type="region of interest" description="Disordered" evidence="6">
    <location>
        <begin position="654"/>
        <end position="747"/>
    </location>
</feature>
<evidence type="ECO:0000313" key="10">
    <source>
        <dbReference type="EMBL" id="AMD22247.1"/>
    </source>
</evidence>
<dbReference type="SMART" id="SM01032">
    <property type="entry name" value="BHD_3"/>
    <property type="match status" value="1"/>
</dbReference>
<dbReference type="InterPro" id="IPR004583">
    <property type="entry name" value="DNA_repair_Rad4"/>
</dbReference>
<sequence>MDRKLPEPVFELVREALNEERRDKRRKLNSAGADGHTMTIVDITGDDDDENTTKSVEQDSSSDEDEFYDSDEFEDVSLEHPSGEEGVLSVTFDRASSKADKAKRRSTVVDAEVRSFRKFMHCFHIVAMLAHYNLRNEWLNDSKLQEKLSALVPDKVFEKLNPEKDEEMPLRSTRKLLDGLKECMKLWKKHCKFIDDKNDGLYMWRWDALASGAWTVKKQVNLRQYRRILSKATIMSRKVALEGFVAMLRGCGVNARLVASLQPPDITDMTPTSGNKGAKSDVKTNNEKFEYPVVWCEVWDKFSKNWISLDPICKDTIEQIRYKTKFEPVGKYAKFNQIRYVIGFDRKGGCIDITRRYASNFNAKVRKQRVTRTPEGAIWYQKVIQAFHKRKRTRVDDYEEEYFKTRDEVEGIPNNVADLKNHPYFVLEKDMKQNETLRSGCEQCGFLRLKGTKKSNGGTLKVYKRQDVLECQSGRHWFMQGRVIKSGSRAVKTITVKNFKTREVEEERLYSIDQTERYVPPLVLSDGEIPVNAYGNIDVYKPWMIPKGCTLIESRHAIKAAAFVKVPFAKAVTGFSFEKGRSVKPKITGVVVQSQYTEAVCALIEAIECQAQEDKRKDREIEALRCWSLMLAQLRVKKRLNDRHGVVSDKLEDVDVETSENEQTEIHDGGFLPEEGGFLADPNNEPSLEPAITHNDSVEADLPSEKAATTALPNPGISSANEFEQFLEELNDGEENNGSGNDDEAYE</sequence>
<protein>
    <submittedName>
        <fullName evidence="10">HGL093Cp</fullName>
    </submittedName>
</protein>
<dbReference type="GO" id="GO:0003697">
    <property type="term" value="F:single-stranded DNA binding"/>
    <property type="evidence" value="ECO:0007669"/>
    <property type="project" value="TreeGrafter"/>
</dbReference>
<dbReference type="InterPro" id="IPR042488">
    <property type="entry name" value="Rad4_BHD3_sf"/>
</dbReference>
<evidence type="ECO:0000256" key="1">
    <source>
        <dbReference type="ARBA" id="ARBA00004123"/>
    </source>
</evidence>
<dbReference type="Gene3D" id="2.20.20.110">
    <property type="entry name" value="Rad4, beta-hairpin domain BHD1"/>
    <property type="match status" value="1"/>
</dbReference>
<dbReference type="PANTHER" id="PTHR12135">
    <property type="entry name" value="DNA REPAIR PROTEIN XP-C / RAD4"/>
    <property type="match status" value="1"/>
</dbReference>
<evidence type="ECO:0000313" key="11">
    <source>
        <dbReference type="Proteomes" id="UP000243052"/>
    </source>
</evidence>
<dbReference type="EMBL" id="CP014247">
    <property type="protein sequence ID" value="AMD22247.1"/>
    <property type="molecule type" value="Genomic_DNA"/>
</dbReference>
<reference evidence="10 11" key="1">
    <citation type="submission" date="2016-01" db="EMBL/GenBank/DDBJ databases">
        <title>Genome sequence of the yeast Holleya sinecauda.</title>
        <authorList>
            <person name="Dietrich F.S."/>
        </authorList>
    </citation>
    <scope>NUCLEOTIDE SEQUENCE [LARGE SCALE GENOMIC DNA]</scope>
    <source>
        <strain evidence="10 11">ATCC 58844</strain>
    </source>
</reference>
<dbReference type="OrthoDB" id="300780at2759"/>
<dbReference type="InterPro" id="IPR018326">
    <property type="entry name" value="Rad4_beta-hairpin_dom1"/>
</dbReference>
<name>A0A109V040_9SACH</name>
<dbReference type="InterPro" id="IPR038765">
    <property type="entry name" value="Papain-like_cys_pep_sf"/>
</dbReference>
<evidence type="ECO:0000256" key="2">
    <source>
        <dbReference type="ARBA" id="ARBA00009525"/>
    </source>
</evidence>
<dbReference type="Gene3D" id="3.90.260.10">
    <property type="entry name" value="Transglutaminase-like"/>
    <property type="match status" value="1"/>
</dbReference>
<dbReference type="InterPro" id="IPR036985">
    <property type="entry name" value="Transglutaminase-like_sf"/>
</dbReference>
<dbReference type="SMART" id="SM01030">
    <property type="entry name" value="BHD_1"/>
    <property type="match status" value="1"/>
</dbReference>
<dbReference type="InterPro" id="IPR018328">
    <property type="entry name" value="Rad4_beta-hairpin_dom3"/>
</dbReference>
<dbReference type="Gene3D" id="3.30.70.2460">
    <property type="entry name" value="Rad4, beta-hairpin domain BHD3"/>
    <property type="match status" value="1"/>
</dbReference>
<evidence type="ECO:0000256" key="4">
    <source>
        <dbReference type="ARBA" id="ARBA00023204"/>
    </source>
</evidence>
<dbReference type="PANTHER" id="PTHR12135:SF0">
    <property type="entry name" value="DNA REPAIR PROTEIN COMPLEMENTING XP-C CELLS"/>
    <property type="match status" value="1"/>
</dbReference>
<dbReference type="InterPro" id="IPR018325">
    <property type="entry name" value="Rad4/PNGase_transGLS-fold"/>
</dbReference>
<evidence type="ECO:0000259" key="7">
    <source>
        <dbReference type="SMART" id="SM01030"/>
    </source>
</evidence>
<dbReference type="Gene3D" id="3.30.60.290">
    <property type="entry name" value="Rad4, beta-hairpin domain BHD2"/>
    <property type="match status" value="1"/>
</dbReference>
<dbReference type="Pfam" id="PF10403">
    <property type="entry name" value="BHD_1"/>
    <property type="match status" value="1"/>
</dbReference>
<dbReference type="RefSeq" id="XP_017989243.1">
    <property type="nucleotide sequence ID" value="XM_018133594.1"/>
</dbReference>
<dbReference type="STRING" id="45286.A0A109V040"/>
<dbReference type="Pfam" id="PF03835">
    <property type="entry name" value="Rad4"/>
    <property type="match status" value="1"/>
</dbReference>
<feature type="compositionally biased region" description="Acidic residues" evidence="6">
    <location>
        <begin position="60"/>
        <end position="70"/>
    </location>
</feature>
<evidence type="ECO:0000256" key="6">
    <source>
        <dbReference type="SAM" id="MobiDB-lite"/>
    </source>
</evidence>
<feature type="region of interest" description="Disordered" evidence="6">
    <location>
        <begin position="21"/>
        <end position="70"/>
    </location>
</feature>
<dbReference type="GO" id="GO:0006298">
    <property type="term" value="P:mismatch repair"/>
    <property type="evidence" value="ECO:0007669"/>
    <property type="project" value="TreeGrafter"/>
</dbReference>
<evidence type="ECO:0000259" key="8">
    <source>
        <dbReference type="SMART" id="SM01031"/>
    </source>
</evidence>
<feature type="domain" description="Rad4 beta-hairpin" evidence="9">
    <location>
        <begin position="529"/>
        <end position="604"/>
    </location>
</feature>
<gene>
    <name evidence="10" type="ORF">AW171_hschr74272</name>
</gene>
<dbReference type="Pfam" id="PF10405">
    <property type="entry name" value="BHD_3"/>
    <property type="match status" value="1"/>
</dbReference>
<dbReference type="GO" id="GO:0071942">
    <property type="term" value="C:XPC complex"/>
    <property type="evidence" value="ECO:0007669"/>
    <property type="project" value="TreeGrafter"/>
</dbReference>
<feature type="compositionally biased region" description="Acidic residues" evidence="6">
    <location>
        <begin position="725"/>
        <end position="747"/>
    </location>
</feature>
<keyword evidence="5" id="KW-0539">Nucleus</keyword>
<comment type="subcellular location">
    <subcellularLocation>
        <location evidence="1">Nucleus</location>
    </subcellularLocation>
</comment>
<dbReference type="GO" id="GO:0006289">
    <property type="term" value="P:nucleotide-excision repair"/>
    <property type="evidence" value="ECO:0007669"/>
    <property type="project" value="InterPro"/>
</dbReference>
<proteinExistence type="inferred from homology"/>
<organism evidence="10 11">
    <name type="scientific">Eremothecium sinecaudum</name>
    <dbReference type="NCBI Taxonomy" id="45286"/>
    <lineage>
        <taxon>Eukaryota</taxon>
        <taxon>Fungi</taxon>
        <taxon>Dikarya</taxon>
        <taxon>Ascomycota</taxon>
        <taxon>Saccharomycotina</taxon>
        <taxon>Saccharomycetes</taxon>
        <taxon>Saccharomycetales</taxon>
        <taxon>Saccharomycetaceae</taxon>
        <taxon>Eremothecium</taxon>
    </lineage>
</organism>
<dbReference type="AlphaFoldDB" id="A0A109V040"/>
<dbReference type="GeneID" id="28725591"/>
<evidence type="ECO:0000256" key="3">
    <source>
        <dbReference type="ARBA" id="ARBA00022763"/>
    </source>
</evidence>
<dbReference type="SMART" id="SM01031">
    <property type="entry name" value="BHD_2"/>
    <property type="match status" value="1"/>
</dbReference>
<keyword evidence="11" id="KW-1185">Reference proteome</keyword>
<feature type="domain" description="Rad4 beta-hairpin" evidence="8">
    <location>
        <begin position="471"/>
        <end position="521"/>
    </location>
</feature>
<evidence type="ECO:0000256" key="5">
    <source>
        <dbReference type="ARBA" id="ARBA00023242"/>
    </source>
</evidence>
<dbReference type="InterPro" id="IPR018327">
    <property type="entry name" value="BHD_2"/>
</dbReference>
<dbReference type="GO" id="GO:0005737">
    <property type="term" value="C:cytoplasm"/>
    <property type="evidence" value="ECO:0007669"/>
    <property type="project" value="TreeGrafter"/>
</dbReference>
<feature type="compositionally biased region" description="Acidic residues" evidence="6">
    <location>
        <begin position="654"/>
        <end position="663"/>
    </location>
</feature>
<keyword evidence="3" id="KW-0227">DNA damage</keyword>
<dbReference type="GO" id="GO:0003684">
    <property type="term" value="F:damaged DNA binding"/>
    <property type="evidence" value="ECO:0007669"/>
    <property type="project" value="InterPro"/>
</dbReference>
<feature type="domain" description="Rad4 beta-hairpin" evidence="7">
    <location>
        <begin position="408"/>
        <end position="469"/>
    </location>
</feature>